<dbReference type="InterPro" id="IPR029032">
    <property type="entry name" value="AhpD-like"/>
</dbReference>
<dbReference type="Gene3D" id="1.20.1290.10">
    <property type="entry name" value="AhpD-like"/>
    <property type="match status" value="1"/>
</dbReference>
<name>A0ABT3THP7_9GAMM</name>
<evidence type="ECO:0000256" key="1">
    <source>
        <dbReference type="SAM" id="MobiDB-lite"/>
    </source>
</evidence>
<protein>
    <submittedName>
        <fullName evidence="2">Carboxymuconolactone decarboxylase family protein</fullName>
    </submittedName>
</protein>
<sequence length="101" mass="11617">MMDHRESDLDERLKVALDLTEDFVTNHAHGVDDAFMARLREHYSEEEVVELTIAIGIWDSIHKFNNVFDIPEAIESGLYSLEPPDVPDDMRELVSDPGNKY</sequence>
<feature type="region of interest" description="Disordered" evidence="1">
    <location>
        <begin position="79"/>
        <end position="101"/>
    </location>
</feature>
<evidence type="ECO:0000313" key="3">
    <source>
        <dbReference type="Proteomes" id="UP001143362"/>
    </source>
</evidence>
<gene>
    <name evidence="2" type="ORF">EYC98_08550</name>
</gene>
<dbReference type="Proteomes" id="UP001143362">
    <property type="component" value="Unassembled WGS sequence"/>
</dbReference>
<reference evidence="2" key="1">
    <citation type="submission" date="2019-02" db="EMBL/GenBank/DDBJ databases">
        <authorList>
            <person name="Li S.-H."/>
        </authorList>
    </citation>
    <scope>NUCLEOTIDE SEQUENCE</scope>
    <source>
        <strain evidence="2">IMCC14734</strain>
    </source>
</reference>
<evidence type="ECO:0000313" key="2">
    <source>
        <dbReference type="EMBL" id="MCX2980912.1"/>
    </source>
</evidence>
<accession>A0ABT3THP7</accession>
<keyword evidence="3" id="KW-1185">Reference proteome</keyword>
<proteinExistence type="predicted"/>
<organism evidence="2 3">
    <name type="scientific">Candidatus Litorirhabdus singularis</name>
    <dbReference type="NCBI Taxonomy" id="2518993"/>
    <lineage>
        <taxon>Bacteria</taxon>
        <taxon>Pseudomonadati</taxon>
        <taxon>Pseudomonadota</taxon>
        <taxon>Gammaproteobacteria</taxon>
        <taxon>Cellvibrionales</taxon>
        <taxon>Halieaceae</taxon>
        <taxon>Candidatus Litorirhabdus</taxon>
    </lineage>
</organism>
<comment type="caution">
    <text evidence="2">The sequence shown here is derived from an EMBL/GenBank/DDBJ whole genome shotgun (WGS) entry which is preliminary data.</text>
</comment>
<dbReference type="RefSeq" id="WP_279244928.1">
    <property type="nucleotide sequence ID" value="NZ_SHNN01000002.1"/>
</dbReference>
<dbReference type="SUPFAM" id="SSF69118">
    <property type="entry name" value="AhpD-like"/>
    <property type="match status" value="1"/>
</dbReference>
<dbReference type="EMBL" id="SHNN01000002">
    <property type="protein sequence ID" value="MCX2980912.1"/>
    <property type="molecule type" value="Genomic_DNA"/>
</dbReference>